<evidence type="ECO:0000313" key="6">
    <source>
        <dbReference type="Proteomes" id="UP000233293"/>
    </source>
</evidence>
<dbReference type="Pfam" id="PF00724">
    <property type="entry name" value="Oxidored_FMN"/>
    <property type="match status" value="1"/>
</dbReference>
<comment type="caution">
    <text evidence="5">The sequence shown here is derived from an EMBL/GenBank/DDBJ whole genome shotgun (WGS) entry which is preliminary data.</text>
</comment>
<feature type="domain" description="NADH:flavin oxidoreductase/NADH oxidase N-terminal" evidence="4">
    <location>
        <begin position="4"/>
        <end position="332"/>
    </location>
</feature>
<protein>
    <submittedName>
        <fullName evidence="5">Alkene reductase</fullName>
    </submittedName>
</protein>
<dbReference type="Proteomes" id="UP000233293">
    <property type="component" value="Unassembled WGS sequence"/>
</dbReference>
<dbReference type="InterPro" id="IPR001155">
    <property type="entry name" value="OxRdtase_FMN_N"/>
</dbReference>
<keyword evidence="6" id="KW-1185">Reference proteome</keyword>
<keyword evidence="3" id="KW-0560">Oxidoreductase</keyword>
<dbReference type="GO" id="GO:0010181">
    <property type="term" value="F:FMN binding"/>
    <property type="evidence" value="ECO:0007669"/>
    <property type="project" value="InterPro"/>
</dbReference>
<dbReference type="SUPFAM" id="SSF51395">
    <property type="entry name" value="FMN-linked oxidoreductases"/>
    <property type="match status" value="1"/>
</dbReference>
<dbReference type="OrthoDB" id="9804454at2"/>
<evidence type="ECO:0000313" key="5">
    <source>
        <dbReference type="EMBL" id="PKU22109.1"/>
    </source>
</evidence>
<evidence type="ECO:0000256" key="1">
    <source>
        <dbReference type="ARBA" id="ARBA00001917"/>
    </source>
</evidence>
<evidence type="ECO:0000259" key="4">
    <source>
        <dbReference type="Pfam" id="PF00724"/>
    </source>
</evidence>
<dbReference type="AlphaFoldDB" id="A0A2N3PNY1"/>
<comment type="cofactor">
    <cofactor evidence="1">
        <name>FMN</name>
        <dbReference type="ChEBI" id="CHEBI:58210"/>
    </cofactor>
</comment>
<organism evidence="5 6">
    <name type="scientific">Telmatospirillum siberiense</name>
    <dbReference type="NCBI Taxonomy" id="382514"/>
    <lineage>
        <taxon>Bacteria</taxon>
        <taxon>Pseudomonadati</taxon>
        <taxon>Pseudomonadota</taxon>
        <taxon>Alphaproteobacteria</taxon>
        <taxon>Rhodospirillales</taxon>
        <taxon>Rhodospirillaceae</taxon>
        <taxon>Telmatospirillum</taxon>
    </lineage>
</organism>
<accession>A0A2N3PNY1</accession>
<dbReference type="FunFam" id="3.20.20.70:FF:000059">
    <property type="entry name" value="N-ethylmaleimide reductase, FMN-linked"/>
    <property type="match status" value="1"/>
</dbReference>
<evidence type="ECO:0000256" key="2">
    <source>
        <dbReference type="ARBA" id="ARBA00005979"/>
    </source>
</evidence>
<reference evidence="6" key="1">
    <citation type="submission" date="2017-12" db="EMBL/GenBank/DDBJ databases">
        <title>Draft genome sequence of Telmatospirillum siberiense 26-4b1T, an acidotolerant peatland alphaproteobacterium potentially involved in sulfur cycling.</title>
        <authorList>
            <person name="Hausmann B."/>
            <person name="Pjevac P."/>
            <person name="Schreck K."/>
            <person name="Herbold C.W."/>
            <person name="Daims H."/>
            <person name="Wagner M."/>
            <person name="Pester M."/>
            <person name="Loy A."/>
        </authorList>
    </citation>
    <scope>NUCLEOTIDE SEQUENCE [LARGE SCALE GENOMIC DNA]</scope>
    <source>
        <strain evidence="6">26-4b1</strain>
    </source>
</reference>
<dbReference type="GO" id="GO:0005829">
    <property type="term" value="C:cytosol"/>
    <property type="evidence" value="ECO:0007669"/>
    <property type="project" value="UniProtKB-ARBA"/>
</dbReference>
<name>A0A2N3PNY1_9PROT</name>
<sequence length="363" mass="38573">MSTLFSPIALGPLTAANRIFMAPLTRCRADARHVPTALMAQYYAQRASAGLIVAEATMAIEGNSAFWMEPGIYSAAQVTAWKTVTDAVHAAGGRIFLQIWHGGRACHPLLNDGAQPVAPSPIAIVGDEVHTPEGKKPYVMPRELRDDELPGIVAGFKKAAENALGAGFDGVEVHGANGYLLDEFLRNGANKRGGAYGGSLENRARLMFEVIEAAIGVWGGGRVGLRISPLNSFNSMIDSDPIGLSTWLAERLNDFNLAYLHAMRGDFFSQQKGDVMTPIRAHYKGVLVGNMGYTPEEADKAVADGKLDAVAFGSGFLANPDLPARIKAGAKLNPANPATFYSPGPEGYTDYPVLADRVSGSIA</sequence>
<dbReference type="InterPro" id="IPR013785">
    <property type="entry name" value="Aldolase_TIM"/>
</dbReference>
<proteinExistence type="inferred from homology"/>
<dbReference type="EMBL" id="PIUM01000038">
    <property type="protein sequence ID" value="PKU22109.1"/>
    <property type="molecule type" value="Genomic_DNA"/>
</dbReference>
<dbReference type="PANTHER" id="PTHR22893">
    <property type="entry name" value="NADH OXIDOREDUCTASE-RELATED"/>
    <property type="match status" value="1"/>
</dbReference>
<dbReference type="Gene3D" id="3.20.20.70">
    <property type="entry name" value="Aldolase class I"/>
    <property type="match status" value="1"/>
</dbReference>
<evidence type="ECO:0000256" key="3">
    <source>
        <dbReference type="ARBA" id="ARBA00023002"/>
    </source>
</evidence>
<dbReference type="CDD" id="cd02933">
    <property type="entry name" value="OYE_like_FMN"/>
    <property type="match status" value="1"/>
</dbReference>
<dbReference type="GO" id="GO:0016628">
    <property type="term" value="F:oxidoreductase activity, acting on the CH-CH group of donors, NAD or NADP as acceptor"/>
    <property type="evidence" value="ECO:0007669"/>
    <property type="project" value="UniProtKB-ARBA"/>
</dbReference>
<comment type="similarity">
    <text evidence="2">Belongs to the NADH:flavin oxidoreductase/NADH oxidase family.</text>
</comment>
<dbReference type="PANTHER" id="PTHR22893:SF91">
    <property type="entry name" value="NADPH DEHYDROGENASE 2-RELATED"/>
    <property type="match status" value="1"/>
</dbReference>
<dbReference type="InterPro" id="IPR045247">
    <property type="entry name" value="Oye-like"/>
</dbReference>
<gene>
    <name evidence="5" type="ORF">CWS72_23370</name>
</gene>
<dbReference type="RefSeq" id="WP_101253113.1">
    <property type="nucleotide sequence ID" value="NZ_PIUM01000038.1"/>
</dbReference>